<dbReference type="EMBL" id="CP051774">
    <property type="protein sequence ID" value="QJE95717.1"/>
    <property type="molecule type" value="Genomic_DNA"/>
</dbReference>
<dbReference type="Proteomes" id="UP000501812">
    <property type="component" value="Chromosome"/>
</dbReference>
<proteinExistence type="predicted"/>
<name>A0A858RFU3_9BACT</name>
<dbReference type="KEGG" id="luo:HHL09_07935"/>
<gene>
    <name evidence="1" type="ORF">HHL09_07935</name>
</gene>
<sequence>MDGIAVAAGERIGDIYYKTLGGIANSSNPVWKSVITKRSSGTPAASFTNYFWYAKATTTPAYDADGNLLSDGRNGSTDEGRWVYTWDAENRLIKMESTPRAVTAGMSYTKLTFQYNWEGKRIARHVWRGGSAVSPVFLNSRRWIYDGWNPMNKMWLLLVFLSFFAFGCKGSSKELSENSLSLIFSTSWKSSGVLSDAKKMYVFESDLRGFVPVRKLRTSSRLVGEFEGTRVLDGISHLREVVSTNGASINGLKPRYQIVLVGKDDAHLAYWEILGSSMDGSATGDFVAVFPTGGVFRVSNIDELVKAARGKQ</sequence>
<accession>A0A858RFU3</accession>
<reference evidence="1 2" key="1">
    <citation type="submission" date="2020-04" db="EMBL/GenBank/DDBJ databases">
        <title>Luteolibacter sp. G-1-1-1 isolated from soil.</title>
        <authorList>
            <person name="Dahal R.H."/>
        </authorList>
    </citation>
    <scope>NUCLEOTIDE SEQUENCE [LARGE SCALE GENOMIC DNA]</scope>
    <source>
        <strain evidence="1 2">G-1-1-1</strain>
    </source>
</reference>
<dbReference type="Gene3D" id="2.180.10.10">
    <property type="entry name" value="RHS repeat-associated core"/>
    <property type="match status" value="1"/>
</dbReference>
<organism evidence="1 2">
    <name type="scientific">Luteolibacter luteus</name>
    <dbReference type="NCBI Taxonomy" id="2728835"/>
    <lineage>
        <taxon>Bacteria</taxon>
        <taxon>Pseudomonadati</taxon>
        <taxon>Verrucomicrobiota</taxon>
        <taxon>Verrucomicrobiia</taxon>
        <taxon>Verrucomicrobiales</taxon>
        <taxon>Verrucomicrobiaceae</taxon>
        <taxon>Luteolibacter</taxon>
    </lineage>
</organism>
<evidence type="ECO:0000313" key="2">
    <source>
        <dbReference type="Proteomes" id="UP000501812"/>
    </source>
</evidence>
<protein>
    <submittedName>
        <fullName evidence="1">Uncharacterized protein</fullName>
    </submittedName>
</protein>
<dbReference type="AlphaFoldDB" id="A0A858RFU3"/>
<dbReference type="RefSeq" id="WP_169454030.1">
    <property type="nucleotide sequence ID" value="NZ_CP051774.1"/>
</dbReference>
<evidence type="ECO:0000313" key="1">
    <source>
        <dbReference type="EMBL" id="QJE95717.1"/>
    </source>
</evidence>
<keyword evidence="2" id="KW-1185">Reference proteome</keyword>